<dbReference type="InterPro" id="IPR046348">
    <property type="entry name" value="SIS_dom_sf"/>
</dbReference>
<organism evidence="1 2">
    <name type="scientific">Colwellia maritima</name>
    <dbReference type="NCBI Taxonomy" id="2912588"/>
    <lineage>
        <taxon>Bacteria</taxon>
        <taxon>Pseudomonadati</taxon>
        <taxon>Pseudomonadota</taxon>
        <taxon>Gammaproteobacteria</taxon>
        <taxon>Alteromonadales</taxon>
        <taxon>Colwelliaceae</taxon>
        <taxon>Colwellia</taxon>
    </lineage>
</organism>
<dbReference type="SUPFAM" id="SSF53697">
    <property type="entry name" value="SIS domain"/>
    <property type="match status" value="1"/>
</dbReference>
<sequence length="92" mass="10555">MELFNKIIQKSAALAKKRSICALFDTPTNRADDFSVSAADLYLDYAKQNITQAELEQLITWANDHHLSKQISGMFLGKKLIILSIELYYIRF</sequence>
<accession>A0ABS9X497</accession>
<gene>
    <name evidence="1" type="ORF">L3081_18825</name>
</gene>
<dbReference type="RefSeq" id="WP_242287743.1">
    <property type="nucleotide sequence ID" value="NZ_JAKKSL010000004.1"/>
</dbReference>
<dbReference type="Proteomes" id="UP001139646">
    <property type="component" value="Unassembled WGS sequence"/>
</dbReference>
<dbReference type="EMBL" id="JAKKSL010000004">
    <property type="protein sequence ID" value="MCI2285073.1"/>
    <property type="molecule type" value="Genomic_DNA"/>
</dbReference>
<dbReference type="Gene3D" id="3.40.50.10490">
    <property type="entry name" value="Glucose-6-phosphate isomerase like protein, domain 1"/>
    <property type="match status" value="1"/>
</dbReference>
<evidence type="ECO:0000313" key="1">
    <source>
        <dbReference type="EMBL" id="MCI2285073.1"/>
    </source>
</evidence>
<protein>
    <submittedName>
        <fullName evidence="1">Uncharacterized protein</fullName>
    </submittedName>
</protein>
<evidence type="ECO:0000313" key="2">
    <source>
        <dbReference type="Proteomes" id="UP001139646"/>
    </source>
</evidence>
<reference evidence="1" key="1">
    <citation type="submission" date="2022-01" db="EMBL/GenBank/DDBJ databases">
        <title>Colwellia maritima, isolated from seawater.</title>
        <authorList>
            <person name="Kristyanto S."/>
            <person name="Jung J."/>
            <person name="Jeon C.O."/>
        </authorList>
    </citation>
    <scope>NUCLEOTIDE SEQUENCE</scope>
    <source>
        <strain evidence="1">MSW7</strain>
    </source>
</reference>
<keyword evidence="2" id="KW-1185">Reference proteome</keyword>
<proteinExistence type="predicted"/>
<name>A0ABS9X497_9GAMM</name>
<comment type="caution">
    <text evidence="1">The sequence shown here is derived from an EMBL/GenBank/DDBJ whole genome shotgun (WGS) entry which is preliminary data.</text>
</comment>